<evidence type="ECO:0000256" key="1">
    <source>
        <dbReference type="SAM" id="MobiDB-lite"/>
    </source>
</evidence>
<dbReference type="PROSITE" id="PS00141">
    <property type="entry name" value="ASP_PROTEASE"/>
    <property type="match status" value="1"/>
</dbReference>
<evidence type="ECO:0000313" key="2">
    <source>
        <dbReference type="EMBL" id="KAH0546627.1"/>
    </source>
</evidence>
<dbReference type="InterPro" id="IPR001969">
    <property type="entry name" value="Aspartic_peptidase_AS"/>
</dbReference>
<dbReference type="Proteomes" id="UP000826195">
    <property type="component" value="Unassembled WGS sequence"/>
</dbReference>
<gene>
    <name evidence="2" type="ORF">KQX54_012432</name>
</gene>
<organism evidence="2 3">
    <name type="scientific">Cotesia glomerata</name>
    <name type="common">Lepidopteran parasitic wasp</name>
    <name type="synonym">Apanteles glomeratus</name>
    <dbReference type="NCBI Taxonomy" id="32391"/>
    <lineage>
        <taxon>Eukaryota</taxon>
        <taxon>Metazoa</taxon>
        <taxon>Ecdysozoa</taxon>
        <taxon>Arthropoda</taxon>
        <taxon>Hexapoda</taxon>
        <taxon>Insecta</taxon>
        <taxon>Pterygota</taxon>
        <taxon>Neoptera</taxon>
        <taxon>Endopterygota</taxon>
        <taxon>Hymenoptera</taxon>
        <taxon>Apocrita</taxon>
        <taxon>Ichneumonoidea</taxon>
        <taxon>Braconidae</taxon>
        <taxon>Microgastrinae</taxon>
        <taxon>Cotesia</taxon>
    </lineage>
</organism>
<feature type="compositionally biased region" description="Acidic residues" evidence="1">
    <location>
        <begin position="73"/>
        <end position="90"/>
    </location>
</feature>
<name>A0AAV7HR48_COTGL</name>
<comment type="caution">
    <text evidence="2">The sequence shown here is derived from an EMBL/GenBank/DDBJ whole genome shotgun (WGS) entry which is preliminary data.</text>
</comment>
<accession>A0AAV7HR48</accession>
<sequence length="284" mass="31399">RDERFIPVSSCGPERDKINNTFVSGSEVSVQDTKTVKPLCSEEVLRVIALLEDPVSDLSDDLLDPCIFALEQNSDDNSEPEQASDSEWEDEVETLCEPAVSQPAVPTDTNKPSQASFLPHILQEKPLTASFIHTLASRRIFKPGNGSPPEKTSRIPISVWIFGVKLQGILDTGSERSYINEKVYKDIKHLAAGELQDDQTKKGVLLANHSTCKCRGGAPFIIQVGSVAGEQYLSVLPDLGYSLVLGMDFATKFEVQIDCKNCTWKISDSPEVFLFQPNNYYQLS</sequence>
<evidence type="ECO:0008006" key="4">
    <source>
        <dbReference type="Google" id="ProtNLM"/>
    </source>
</evidence>
<dbReference type="GO" id="GO:0006508">
    <property type="term" value="P:proteolysis"/>
    <property type="evidence" value="ECO:0007669"/>
    <property type="project" value="InterPro"/>
</dbReference>
<dbReference type="Gene3D" id="2.40.70.10">
    <property type="entry name" value="Acid Proteases"/>
    <property type="match status" value="1"/>
</dbReference>
<feature type="non-terminal residue" evidence="2">
    <location>
        <position position="1"/>
    </location>
</feature>
<evidence type="ECO:0000313" key="3">
    <source>
        <dbReference type="Proteomes" id="UP000826195"/>
    </source>
</evidence>
<dbReference type="CDD" id="cd00303">
    <property type="entry name" value="retropepsin_like"/>
    <property type="match status" value="1"/>
</dbReference>
<dbReference type="GO" id="GO:0004190">
    <property type="term" value="F:aspartic-type endopeptidase activity"/>
    <property type="evidence" value="ECO:0007669"/>
    <property type="project" value="InterPro"/>
</dbReference>
<proteinExistence type="predicted"/>
<dbReference type="AlphaFoldDB" id="A0AAV7HR48"/>
<reference evidence="2 3" key="1">
    <citation type="journal article" date="2021" name="J. Hered.">
        <title>A chromosome-level genome assembly of the parasitoid wasp, Cotesia glomerata (Hymenoptera: Braconidae).</title>
        <authorList>
            <person name="Pinto B.J."/>
            <person name="Weis J.J."/>
            <person name="Gamble T."/>
            <person name="Ode P.J."/>
            <person name="Paul R."/>
            <person name="Zaspel J.M."/>
        </authorList>
    </citation>
    <scope>NUCLEOTIDE SEQUENCE [LARGE SCALE GENOMIC DNA]</scope>
    <source>
        <strain evidence="2">CgM1</strain>
    </source>
</reference>
<dbReference type="InterPro" id="IPR021109">
    <property type="entry name" value="Peptidase_aspartic_dom_sf"/>
</dbReference>
<feature type="region of interest" description="Disordered" evidence="1">
    <location>
        <begin position="71"/>
        <end position="90"/>
    </location>
</feature>
<dbReference type="EMBL" id="JAHXZJ010002237">
    <property type="protein sequence ID" value="KAH0546627.1"/>
    <property type="molecule type" value="Genomic_DNA"/>
</dbReference>
<protein>
    <recommendedName>
        <fullName evidence="4">Peptidase A2 domain-containing protein</fullName>
    </recommendedName>
</protein>
<keyword evidence="3" id="KW-1185">Reference proteome</keyword>
<dbReference type="SUPFAM" id="SSF50630">
    <property type="entry name" value="Acid proteases"/>
    <property type="match status" value="1"/>
</dbReference>